<protein>
    <submittedName>
        <fullName evidence="10">Response regulator transcription factor</fullName>
    </submittedName>
</protein>
<keyword evidence="5" id="KW-0804">Transcription</keyword>
<reference evidence="10 11" key="1">
    <citation type="submission" date="2023-12" db="EMBL/GenBank/DDBJ databases">
        <title>Whole genome sequencing of Paenibacillus phoenicis isolated from the Phoenix Mars Lander spacecraft assembly facility.</title>
        <authorList>
            <person name="Garcia A."/>
            <person name="Venkateswaran K."/>
        </authorList>
    </citation>
    <scope>NUCLEOTIDE SEQUENCE [LARGE SCALE GENOMIC DNA]</scope>
    <source>
        <strain evidence="10 11">3PO2SA</strain>
    </source>
</reference>
<evidence type="ECO:0000313" key="11">
    <source>
        <dbReference type="Proteomes" id="UP001292216"/>
    </source>
</evidence>
<dbReference type="Pfam" id="PF00072">
    <property type="entry name" value="Response_reg"/>
    <property type="match status" value="1"/>
</dbReference>
<feature type="domain" description="Response regulatory" evidence="8">
    <location>
        <begin position="4"/>
        <end position="119"/>
    </location>
</feature>
<evidence type="ECO:0000259" key="9">
    <source>
        <dbReference type="PROSITE" id="PS51755"/>
    </source>
</evidence>
<dbReference type="InterPro" id="IPR016032">
    <property type="entry name" value="Sig_transdc_resp-reg_C-effctor"/>
</dbReference>
<sequence>MTHRALIIQAETLTGEFIAKKLSEKNYVPEVIPSGELGLHAALTAPFDIVILDLIVNGEKSGFQILRTIRQKNNRVPVIILSDQNQEKDIVEALESGADEFVKKPFGMAEFMARVETVIRRTHKNKRPEQSAYSRRYYQIGELTISPDKYEVESSGQIIELNPKEFQLLNFLSQRADLPLSRKVLLDSIWGTEYKGSPRIVNVYISSLRKKLEPHQNTIQIKRVQGIGYKLVLLNRN</sequence>
<keyword evidence="4 7" id="KW-0238">DNA-binding</keyword>
<evidence type="ECO:0000256" key="1">
    <source>
        <dbReference type="ARBA" id="ARBA00022553"/>
    </source>
</evidence>
<evidence type="ECO:0000256" key="5">
    <source>
        <dbReference type="ARBA" id="ARBA00023163"/>
    </source>
</evidence>
<dbReference type="InterPro" id="IPR036388">
    <property type="entry name" value="WH-like_DNA-bd_sf"/>
</dbReference>
<comment type="caution">
    <text evidence="10">The sequence shown here is derived from an EMBL/GenBank/DDBJ whole genome shotgun (WGS) entry which is preliminary data.</text>
</comment>
<dbReference type="SMART" id="SM00448">
    <property type="entry name" value="REC"/>
    <property type="match status" value="1"/>
</dbReference>
<dbReference type="Proteomes" id="UP001292216">
    <property type="component" value="Unassembled WGS sequence"/>
</dbReference>
<dbReference type="CDD" id="cd00383">
    <property type="entry name" value="trans_reg_C"/>
    <property type="match status" value="1"/>
</dbReference>
<keyword evidence="3" id="KW-0805">Transcription regulation</keyword>
<dbReference type="InterPro" id="IPR001789">
    <property type="entry name" value="Sig_transdc_resp-reg_receiver"/>
</dbReference>
<dbReference type="Gene3D" id="1.10.10.10">
    <property type="entry name" value="Winged helix-like DNA-binding domain superfamily/Winged helix DNA-binding domain"/>
    <property type="match status" value="1"/>
</dbReference>
<organism evidence="10 11">
    <name type="scientific">Paenibacillus phoenicis</name>
    <dbReference type="NCBI Taxonomy" id="554117"/>
    <lineage>
        <taxon>Bacteria</taxon>
        <taxon>Bacillati</taxon>
        <taxon>Bacillota</taxon>
        <taxon>Bacilli</taxon>
        <taxon>Bacillales</taxon>
        <taxon>Paenibacillaceae</taxon>
        <taxon>Paenibacillus</taxon>
    </lineage>
</organism>
<dbReference type="EMBL" id="JAYERP010000001">
    <property type="protein sequence ID" value="MEA3570682.1"/>
    <property type="molecule type" value="Genomic_DNA"/>
</dbReference>
<evidence type="ECO:0000259" key="8">
    <source>
        <dbReference type="PROSITE" id="PS50110"/>
    </source>
</evidence>
<feature type="DNA-binding region" description="OmpR/PhoB-type" evidence="7">
    <location>
        <begin position="135"/>
        <end position="233"/>
    </location>
</feature>
<accession>A0ABU5PLZ2</accession>
<keyword evidence="2" id="KW-0902">Two-component regulatory system</keyword>
<evidence type="ECO:0000256" key="4">
    <source>
        <dbReference type="ARBA" id="ARBA00023125"/>
    </source>
</evidence>
<evidence type="ECO:0000256" key="3">
    <source>
        <dbReference type="ARBA" id="ARBA00023015"/>
    </source>
</evidence>
<keyword evidence="11" id="KW-1185">Reference proteome</keyword>
<dbReference type="Pfam" id="PF00486">
    <property type="entry name" value="Trans_reg_C"/>
    <property type="match status" value="1"/>
</dbReference>
<dbReference type="InterPro" id="IPR001867">
    <property type="entry name" value="OmpR/PhoB-type_DNA-bd"/>
</dbReference>
<dbReference type="SUPFAM" id="SSF46894">
    <property type="entry name" value="C-terminal effector domain of the bipartite response regulators"/>
    <property type="match status" value="1"/>
</dbReference>
<evidence type="ECO:0000256" key="6">
    <source>
        <dbReference type="PROSITE-ProRule" id="PRU00169"/>
    </source>
</evidence>
<dbReference type="InterPro" id="IPR011006">
    <property type="entry name" value="CheY-like_superfamily"/>
</dbReference>
<dbReference type="PROSITE" id="PS50110">
    <property type="entry name" value="RESPONSE_REGULATORY"/>
    <property type="match status" value="1"/>
</dbReference>
<gene>
    <name evidence="10" type="ORF">U9M73_11795</name>
</gene>
<proteinExistence type="predicted"/>
<dbReference type="PANTHER" id="PTHR48111">
    <property type="entry name" value="REGULATOR OF RPOS"/>
    <property type="match status" value="1"/>
</dbReference>
<evidence type="ECO:0000256" key="7">
    <source>
        <dbReference type="PROSITE-ProRule" id="PRU01091"/>
    </source>
</evidence>
<dbReference type="SMART" id="SM00862">
    <property type="entry name" value="Trans_reg_C"/>
    <property type="match status" value="1"/>
</dbReference>
<dbReference type="PROSITE" id="PS51755">
    <property type="entry name" value="OMPR_PHOB"/>
    <property type="match status" value="1"/>
</dbReference>
<dbReference type="Gene3D" id="3.40.50.2300">
    <property type="match status" value="1"/>
</dbReference>
<dbReference type="InterPro" id="IPR039420">
    <property type="entry name" value="WalR-like"/>
</dbReference>
<name>A0ABU5PLZ2_9BACL</name>
<feature type="modified residue" description="4-aspartylphosphate" evidence="6">
    <location>
        <position position="53"/>
    </location>
</feature>
<dbReference type="SUPFAM" id="SSF52172">
    <property type="entry name" value="CheY-like"/>
    <property type="match status" value="1"/>
</dbReference>
<dbReference type="PANTHER" id="PTHR48111:SF22">
    <property type="entry name" value="REGULATOR OF RPOS"/>
    <property type="match status" value="1"/>
</dbReference>
<dbReference type="RefSeq" id="WP_164744109.1">
    <property type="nucleotide sequence ID" value="NZ_CBCSKM010000018.1"/>
</dbReference>
<keyword evidence="1 6" id="KW-0597">Phosphoprotein</keyword>
<evidence type="ECO:0000256" key="2">
    <source>
        <dbReference type="ARBA" id="ARBA00023012"/>
    </source>
</evidence>
<evidence type="ECO:0000313" key="10">
    <source>
        <dbReference type="EMBL" id="MEA3570682.1"/>
    </source>
</evidence>
<feature type="domain" description="OmpR/PhoB-type" evidence="9">
    <location>
        <begin position="135"/>
        <end position="233"/>
    </location>
</feature>